<evidence type="ECO:0000256" key="6">
    <source>
        <dbReference type="ARBA" id="ARBA00022840"/>
    </source>
</evidence>
<dbReference type="PANTHER" id="PTHR43766">
    <property type="entry name" value="TRYPTOPHAN--TRNA LIGASE, MITOCHONDRIAL"/>
    <property type="match status" value="1"/>
</dbReference>
<dbReference type="InterPro" id="IPR050203">
    <property type="entry name" value="Trp-tRNA_synthetase"/>
</dbReference>
<dbReference type="NCBIfam" id="TIGR00233">
    <property type="entry name" value="trpS"/>
    <property type="match status" value="1"/>
</dbReference>
<keyword evidence="5 10" id="KW-0547">Nucleotide-binding</keyword>
<dbReference type="GO" id="GO:0005759">
    <property type="term" value="C:mitochondrial matrix"/>
    <property type="evidence" value="ECO:0007669"/>
    <property type="project" value="TreeGrafter"/>
</dbReference>
<dbReference type="RefSeq" id="XP_002430952.1">
    <property type="nucleotide sequence ID" value="XM_002430907.1"/>
</dbReference>
<keyword evidence="4 10" id="KW-0436">Ligase</keyword>
<dbReference type="Pfam" id="PF00579">
    <property type="entry name" value="tRNA-synt_1b"/>
    <property type="match status" value="1"/>
</dbReference>
<dbReference type="CTD" id="8232934"/>
<keyword evidence="13" id="KW-1185">Reference proteome</keyword>
<dbReference type="GO" id="GO:0005524">
    <property type="term" value="F:ATP binding"/>
    <property type="evidence" value="ECO:0007669"/>
    <property type="project" value="UniProtKB-KW"/>
</dbReference>
<dbReference type="SUPFAM" id="SSF52374">
    <property type="entry name" value="Nucleotidylyl transferase"/>
    <property type="match status" value="1"/>
</dbReference>
<evidence type="ECO:0000256" key="9">
    <source>
        <dbReference type="ARBA" id="ARBA00030268"/>
    </source>
</evidence>
<dbReference type="EMBL" id="DS235841">
    <property type="protein sequence ID" value="EEB18214.1"/>
    <property type="molecule type" value="Genomic_DNA"/>
</dbReference>
<dbReference type="EnsemblMetazoa" id="PHUM505190-RA">
    <property type="protein sequence ID" value="PHUM505190-PA"/>
    <property type="gene ID" value="PHUM505190"/>
</dbReference>
<gene>
    <name evidence="12" type="primary">8232934</name>
    <name evidence="11" type="ORF">Phum_PHUM505190</name>
</gene>
<evidence type="ECO:0000256" key="10">
    <source>
        <dbReference type="RuleBase" id="RU363036"/>
    </source>
</evidence>
<dbReference type="Gene3D" id="1.10.240.10">
    <property type="entry name" value="Tyrosyl-Transfer RNA Synthetase"/>
    <property type="match status" value="1"/>
</dbReference>
<dbReference type="OrthoDB" id="15808at2759"/>
<evidence type="ECO:0000313" key="13">
    <source>
        <dbReference type="Proteomes" id="UP000009046"/>
    </source>
</evidence>
<dbReference type="FunCoup" id="E0VXV8">
    <property type="interactions" value="219"/>
</dbReference>
<dbReference type="InterPro" id="IPR002306">
    <property type="entry name" value="Trp-tRNA-ligase"/>
</dbReference>
<evidence type="ECO:0000256" key="1">
    <source>
        <dbReference type="ARBA" id="ARBA00004173"/>
    </source>
</evidence>
<evidence type="ECO:0000256" key="8">
    <source>
        <dbReference type="ARBA" id="ARBA00023146"/>
    </source>
</evidence>
<comment type="subcellular location">
    <subcellularLocation>
        <location evidence="1">Mitochondrion</location>
    </subcellularLocation>
</comment>
<organism>
    <name type="scientific">Pediculus humanus subsp. corporis</name>
    <name type="common">Body louse</name>
    <dbReference type="NCBI Taxonomy" id="121224"/>
    <lineage>
        <taxon>Eukaryota</taxon>
        <taxon>Metazoa</taxon>
        <taxon>Ecdysozoa</taxon>
        <taxon>Arthropoda</taxon>
        <taxon>Hexapoda</taxon>
        <taxon>Insecta</taxon>
        <taxon>Pterygota</taxon>
        <taxon>Neoptera</taxon>
        <taxon>Paraneoptera</taxon>
        <taxon>Psocodea</taxon>
        <taxon>Troctomorpha</taxon>
        <taxon>Phthiraptera</taxon>
        <taxon>Anoplura</taxon>
        <taxon>Pediculidae</taxon>
        <taxon>Pediculus</taxon>
    </lineage>
</organism>
<protein>
    <recommendedName>
        <fullName evidence="3">tryptophan--tRNA ligase</fullName>
        <ecNumber evidence="3">6.1.1.2</ecNumber>
    </recommendedName>
    <alternativeName>
        <fullName evidence="9">Tryptophanyl-tRNA synthetase</fullName>
    </alternativeName>
</protein>
<dbReference type="FunFam" id="1.10.240.10:FF:000002">
    <property type="entry name" value="Tryptophan--tRNA ligase"/>
    <property type="match status" value="1"/>
</dbReference>
<dbReference type="InterPro" id="IPR001412">
    <property type="entry name" value="aa-tRNA-synth_I_CS"/>
</dbReference>
<sequence length="363" mass="41061">MYFSCNLKKFTKISIKNCDKILNKSHYRTKGKWPRQILSAIQPTGKIHLGNYLGAIKKWVELQNSEEKSVIFAVADLHSITLPQDPVELHNNILSTAATILACGIDPKKSIFFQQSTVPQHAQLCWILGTLNTMSKLAQVPQFKEKSQSLKDIPIGLFLYPILQAADVMLYKATHIPVGKDQIPHIDLINHLTKLFNNRYGEMFPVVDALVDEKTCKIRSLQNVDKKMSKSDKSQKSCINLLDTPDEILFKCKKAVSDFQSQLTYEPEKRPGVANLINIHSSIMEKTPEDIVNENSTLDVGQYKLILAETIIEHLKPIKRKIDEYLNAPEYLKALLDDGSMKAQEIAENTLKEVNSKIGFLNS</sequence>
<dbReference type="PRINTS" id="PR01039">
    <property type="entry name" value="TRNASYNTHTRP"/>
</dbReference>
<dbReference type="GO" id="GO:0070183">
    <property type="term" value="P:mitochondrial tryptophanyl-tRNA aminoacylation"/>
    <property type="evidence" value="ECO:0007669"/>
    <property type="project" value="TreeGrafter"/>
</dbReference>
<dbReference type="KEGG" id="phu:Phum_PHUM505190"/>
<dbReference type="AlphaFoldDB" id="E0VXV8"/>
<keyword evidence="7 10" id="KW-0648">Protein biosynthesis</keyword>
<dbReference type="GeneID" id="8232934"/>
<dbReference type="EC" id="6.1.1.2" evidence="3"/>
<dbReference type="InterPro" id="IPR014729">
    <property type="entry name" value="Rossmann-like_a/b/a_fold"/>
</dbReference>
<dbReference type="EMBL" id="AAZO01006141">
    <property type="status" value="NOT_ANNOTATED_CDS"/>
    <property type="molecule type" value="Genomic_DNA"/>
</dbReference>
<proteinExistence type="inferred from homology"/>
<evidence type="ECO:0000256" key="3">
    <source>
        <dbReference type="ARBA" id="ARBA00013161"/>
    </source>
</evidence>
<dbReference type="VEuPathDB" id="VectorBase:PHUM505190"/>
<dbReference type="InterPro" id="IPR002305">
    <property type="entry name" value="aa-tRNA-synth_Ic"/>
</dbReference>
<dbReference type="PROSITE" id="PS00178">
    <property type="entry name" value="AA_TRNA_LIGASE_I"/>
    <property type="match status" value="1"/>
</dbReference>
<dbReference type="GO" id="GO:0004830">
    <property type="term" value="F:tryptophan-tRNA ligase activity"/>
    <property type="evidence" value="ECO:0007669"/>
    <property type="project" value="UniProtKB-EC"/>
</dbReference>
<dbReference type="CDD" id="cd00806">
    <property type="entry name" value="TrpRS_core"/>
    <property type="match status" value="1"/>
</dbReference>
<reference evidence="11" key="2">
    <citation type="submission" date="2007-04" db="EMBL/GenBank/DDBJ databases">
        <title>The genome of the human body louse.</title>
        <authorList>
            <consortium name="The Human Body Louse Genome Consortium"/>
            <person name="Kirkness E."/>
            <person name="Walenz B."/>
            <person name="Hass B."/>
            <person name="Bruggner R."/>
            <person name="Strausberg R."/>
        </authorList>
    </citation>
    <scope>NUCLEOTIDE SEQUENCE</scope>
    <source>
        <strain evidence="11">USDA</strain>
    </source>
</reference>
<keyword evidence="8 10" id="KW-0030">Aminoacyl-tRNA synthetase</keyword>
<evidence type="ECO:0000313" key="12">
    <source>
        <dbReference type="EnsemblMetazoa" id="PHUM505190-PA"/>
    </source>
</evidence>
<name>E0VXV8_PEDHC</name>
<keyword evidence="6 10" id="KW-0067">ATP-binding</keyword>
<reference evidence="11" key="1">
    <citation type="submission" date="2007-04" db="EMBL/GenBank/DDBJ databases">
        <title>Annotation of Pediculus humanus corporis strain USDA.</title>
        <authorList>
            <person name="Kirkness E."/>
            <person name="Hannick L."/>
            <person name="Hass B."/>
            <person name="Bruggner R."/>
            <person name="Lawson D."/>
            <person name="Bidwell S."/>
            <person name="Joardar V."/>
            <person name="Caler E."/>
            <person name="Walenz B."/>
            <person name="Inman J."/>
            <person name="Schobel S."/>
            <person name="Galinsky K."/>
            <person name="Amedeo P."/>
            <person name="Strausberg R."/>
        </authorList>
    </citation>
    <scope>NUCLEOTIDE SEQUENCE</scope>
    <source>
        <strain evidence="11">USDA</strain>
    </source>
</reference>
<evidence type="ECO:0000256" key="7">
    <source>
        <dbReference type="ARBA" id="ARBA00022917"/>
    </source>
</evidence>
<dbReference type="STRING" id="121224.E0VXV8"/>
<dbReference type="InParanoid" id="E0VXV8"/>
<accession>E0VXV8</accession>
<evidence type="ECO:0000256" key="2">
    <source>
        <dbReference type="ARBA" id="ARBA00005594"/>
    </source>
</evidence>
<dbReference type="OMA" id="GWGQFKP"/>
<evidence type="ECO:0000256" key="5">
    <source>
        <dbReference type="ARBA" id="ARBA00022741"/>
    </source>
</evidence>
<evidence type="ECO:0000256" key="4">
    <source>
        <dbReference type="ARBA" id="ARBA00022598"/>
    </source>
</evidence>
<dbReference type="PANTHER" id="PTHR43766:SF1">
    <property type="entry name" value="TRYPTOPHAN--TRNA LIGASE, MITOCHONDRIAL"/>
    <property type="match status" value="1"/>
</dbReference>
<evidence type="ECO:0000313" key="11">
    <source>
        <dbReference type="EMBL" id="EEB18214.1"/>
    </source>
</evidence>
<reference evidence="12" key="3">
    <citation type="submission" date="2020-05" db="UniProtKB">
        <authorList>
            <consortium name="EnsemblMetazoa"/>
        </authorList>
    </citation>
    <scope>IDENTIFICATION</scope>
    <source>
        <strain evidence="12">USDA</strain>
    </source>
</reference>
<dbReference type="HOGENOM" id="CLU_029244_1_1_1"/>
<comment type="similarity">
    <text evidence="2 10">Belongs to the class-I aminoacyl-tRNA synthetase family.</text>
</comment>
<dbReference type="Gene3D" id="3.40.50.620">
    <property type="entry name" value="HUPs"/>
    <property type="match status" value="1"/>
</dbReference>
<dbReference type="Proteomes" id="UP000009046">
    <property type="component" value="Unassembled WGS sequence"/>
</dbReference>
<dbReference type="eggNOG" id="KOG2713">
    <property type="taxonomic scope" value="Eukaryota"/>
</dbReference>